<dbReference type="Gene3D" id="3.30.2110.10">
    <property type="entry name" value="CbiD-like"/>
    <property type="match status" value="1"/>
</dbReference>
<dbReference type="PANTHER" id="PTHR35863:SF1">
    <property type="entry name" value="COBALT-PRECORRIN-5B C(1)-METHYLTRANSFERASE"/>
    <property type="match status" value="1"/>
</dbReference>
<dbReference type="RefSeq" id="WP_281833033.1">
    <property type="nucleotide sequence ID" value="NZ_BSDY01000002.1"/>
</dbReference>
<gene>
    <name evidence="5 6" type="primary">cbiD</name>
    <name evidence="6" type="ORF">PM10SUCC1_04100</name>
</gene>
<comment type="similarity">
    <text evidence="5">Belongs to the CbiD family.</text>
</comment>
<accession>A0A9W6GIQ3</accession>
<dbReference type="PANTHER" id="PTHR35863">
    <property type="entry name" value="COBALT-PRECORRIN-5B C(1)-METHYLTRANSFERASE"/>
    <property type="match status" value="1"/>
</dbReference>
<dbReference type="EMBL" id="BSDY01000002">
    <property type="protein sequence ID" value="GLI54895.1"/>
    <property type="molecule type" value="Genomic_DNA"/>
</dbReference>
<evidence type="ECO:0000256" key="5">
    <source>
        <dbReference type="HAMAP-Rule" id="MF_00787"/>
    </source>
</evidence>
<evidence type="ECO:0000313" key="6">
    <source>
        <dbReference type="EMBL" id="GLI54895.1"/>
    </source>
</evidence>
<dbReference type="EC" id="2.1.1.195" evidence="5"/>
<dbReference type="GO" id="GO:0008168">
    <property type="term" value="F:methyltransferase activity"/>
    <property type="evidence" value="ECO:0007669"/>
    <property type="project" value="UniProtKB-UniRule"/>
</dbReference>
<comment type="catalytic activity">
    <reaction evidence="5">
        <text>Co-precorrin-5B + S-adenosyl-L-methionine = Co-precorrin-6A + S-adenosyl-L-homocysteine</text>
        <dbReference type="Rhea" id="RHEA:26285"/>
        <dbReference type="ChEBI" id="CHEBI:57856"/>
        <dbReference type="ChEBI" id="CHEBI:59789"/>
        <dbReference type="ChEBI" id="CHEBI:60063"/>
        <dbReference type="ChEBI" id="CHEBI:60064"/>
        <dbReference type="EC" id="2.1.1.195"/>
    </reaction>
</comment>
<comment type="caution">
    <text evidence="6">The sequence shown here is derived from an EMBL/GenBank/DDBJ whole genome shotgun (WGS) entry which is preliminary data.</text>
</comment>
<dbReference type="GO" id="GO:0019251">
    <property type="term" value="P:anaerobic cobalamin biosynthetic process"/>
    <property type="evidence" value="ECO:0007669"/>
    <property type="project" value="UniProtKB-UniRule"/>
</dbReference>
<proteinExistence type="inferred from homology"/>
<keyword evidence="4 5" id="KW-0949">S-adenosyl-L-methionine</keyword>
<comment type="function">
    <text evidence="5">Catalyzes the methylation of C-1 in cobalt-precorrin-5B to form cobalt-precorrin-6A.</text>
</comment>
<sequence>MERYIYQNGKKLRCGYTTGSCATGASLGALLNLMDKRVEGVEIRALNGWDIPLELHNQERRGEETTASVIKDPGDDPDITRGIHIFSRVAWGKPENTDGYFINERKNIYLTGGEGVGTVTKKGLQVGPGYSAINPGPRRMIFETLEDLIPEGREITIEVSIPEGREKARKTFNPKLGIEGGLSILGSTGIVKPMSEDALIDSLKIELSVWKEESGREDVVFTFGNYGKKFIEENTDYSASEAIVTSNYIGVMIDEAYRLGFKKIYIAGHIGKFVKLAGGIFNTHSKVADARLEVLTACAVIAGEERVTLEKIVGSNTTEEAVSYIKSPAVWKAVGDRALKYLRERTYGEIDIEIAFFSFEEGRLYGSEGR</sequence>
<organism evidence="6 7">
    <name type="scientific">Propionigenium maris DSM 9537</name>
    <dbReference type="NCBI Taxonomy" id="1123000"/>
    <lineage>
        <taxon>Bacteria</taxon>
        <taxon>Fusobacteriati</taxon>
        <taxon>Fusobacteriota</taxon>
        <taxon>Fusobacteriia</taxon>
        <taxon>Fusobacteriales</taxon>
        <taxon>Fusobacteriaceae</taxon>
        <taxon>Propionigenium</taxon>
    </lineage>
</organism>
<evidence type="ECO:0000256" key="1">
    <source>
        <dbReference type="ARBA" id="ARBA00022573"/>
    </source>
</evidence>
<evidence type="ECO:0000256" key="2">
    <source>
        <dbReference type="ARBA" id="ARBA00022603"/>
    </source>
</evidence>
<dbReference type="HAMAP" id="MF_00787">
    <property type="entry name" value="CbiD"/>
    <property type="match status" value="1"/>
</dbReference>
<dbReference type="PIRSF" id="PIRSF026782">
    <property type="entry name" value="CbiD"/>
    <property type="match status" value="1"/>
</dbReference>
<dbReference type="InterPro" id="IPR036074">
    <property type="entry name" value="CbiD_sf"/>
</dbReference>
<dbReference type="AlphaFoldDB" id="A0A9W6GIQ3"/>
<evidence type="ECO:0000313" key="7">
    <source>
        <dbReference type="Proteomes" id="UP001144471"/>
    </source>
</evidence>
<evidence type="ECO:0000256" key="3">
    <source>
        <dbReference type="ARBA" id="ARBA00022679"/>
    </source>
</evidence>
<dbReference type="NCBIfam" id="TIGR00312">
    <property type="entry name" value="cbiD"/>
    <property type="match status" value="1"/>
</dbReference>
<dbReference type="Pfam" id="PF01888">
    <property type="entry name" value="CbiD"/>
    <property type="match status" value="1"/>
</dbReference>
<dbReference type="InterPro" id="IPR002748">
    <property type="entry name" value="CbiD"/>
</dbReference>
<keyword evidence="7" id="KW-1185">Reference proteome</keyword>
<protein>
    <recommendedName>
        <fullName evidence="5">Cobalt-precorrin-5B C(1)-methyltransferase</fullName>
        <ecNumber evidence="5">2.1.1.195</ecNumber>
    </recommendedName>
    <alternativeName>
        <fullName evidence="5">Cobalt-precorrin-6A synthase</fullName>
    </alternativeName>
</protein>
<reference evidence="6" key="1">
    <citation type="submission" date="2022-12" db="EMBL/GenBank/DDBJ databases">
        <title>Reference genome sequencing for broad-spectrum identification of bacterial and archaeal isolates by mass spectrometry.</title>
        <authorList>
            <person name="Sekiguchi Y."/>
            <person name="Tourlousse D.M."/>
        </authorList>
    </citation>
    <scope>NUCLEOTIDE SEQUENCE</scope>
    <source>
        <strain evidence="6">10succ1</strain>
    </source>
</reference>
<name>A0A9W6GIQ3_9FUSO</name>
<dbReference type="Proteomes" id="UP001144471">
    <property type="component" value="Unassembled WGS sequence"/>
</dbReference>
<evidence type="ECO:0000256" key="4">
    <source>
        <dbReference type="ARBA" id="ARBA00022691"/>
    </source>
</evidence>
<keyword evidence="2 5" id="KW-0489">Methyltransferase</keyword>
<comment type="pathway">
    <text evidence="5">Cofactor biosynthesis; adenosylcobalamin biosynthesis; cob(II)yrinate a,c-diamide from sirohydrochlorin (anaerobic route): step 6/10.</text>
</comment>
<keyword evidence="1 5" id="KW-0169">Cobalamin biosynthesis</keyword>
<dbReference type="GO" id="GO:0032259">
    <property type="term" value="P:methylation"/>
    <property type="evidence" value="ECO:0007669"/>
    <property type="project" value="UniProtKB-KW"/>
</dbReference>
<dbReference type="SUPFAM" id="SSF111342">
    <property type="entry name" value="CbiD-like"/>
    <property type="match status" value="1"/>
</dbReference>
<keyword evidence="3 5" id="KW-0808">Transferase</keyword>